<feature type="region of interest" description="Disordered" evidence="1">
    <location>
        <begin position="1"/>
        <end position="41"/>
    </location>
</feature>
<evidence type="ECO:0000313" key="2">
    <source>
        <dbReference type="EMBL" id="MDI5967501.1"/>
    </source>
</evidence>
<gene>
    <name evidence="2" type="ORF">POF43_033085</name>
    <name evidence="3" type="ORF">POF50_009560</name>
</gene>
<reference evidence="3 4" key="1">
    <citation type="submission" date="2023-05" db="EMBL/GenBank/DDBJ databases">
        <title>Streptantibioticus silvisoli sp. nov., acidotolerant actinomycetes 1 from pine litter.</title>
        <authorList>
            <person name="Swiecimska M."/>
            <person name="Golinska P."/>
            <person name="Sangal V."/>
            <person name="Wachnowicz B."/>
            <person name="Goodfellow M."/>
        </authorList>
    </citation>
    <scope>NUCLEOTIDE SEQUENCE</scope>
    <source>
        <strain evidence="3">SL13</strain>
        <strain evidence="2 4">SL54</strain>
    </source>
</reference>
<proteinExistence type="predicted"/>
<organism evidence="3">
    <name type="scientific">Streptantibioticus silvisoli</name>
    <dbReference type="NCBI Taxonomy" id="2705255"/>
    <lineage>
        <taxon>Bacteria</taxon>
        <taxon>Bacillati</taxon>
        <taxon>Actinomycetota</taxon>
        <taxon>Actinomycetes</taxon>
        <taxon>Kitasatosporales</taxon>
        <taxon>Streptomycetaceae</taxon>
        <taxon>Streptantibioticus</taxon>
    </lineage>
</organism>
<comment type="caution">
    <text evidence="3">The sequence shown here is derived from an EMBL/GenBank/DDBJ whole genome shotgun (WGS) entry which is preliminary data.</text>
</comment>
<sequence length="86" mass="8955">MNTHTVNPIRGSTAASALPPPRTAPPGAGPRPDLDPDHPRHRLGEMLRAAGVFLDTAFRVVVLGADGTRHSGPLGAGIPRQGRGEH</sequence>
<evidence type="ECO:0000313" key="4">
    <source>
        <dbReference type="Proteomes" id="UP001156398"/>
    </source>
</evidence>
<accession>A0AA90K8L2</accession>
<keyword evidence="4" id="KW-1185">Reference proteome</keyword>
<evidence type="ECO:0000313" key="3">
    <source>
        <dbReference type="EMBL" id="MDI5969582.1"/>
    </source>
</evidence>
<feature type="compositionally biased region" description="Pro residues" evidence="1">
    <location>
        <begin position="18"/>
        <end position="29"/>
    </location>
</feature>
<feature type="region of interest" description="Disordered" evidence="1">
    <location>
        <begin position="67"/>
        <end position="86"/>
    </location>
</feature>
<feature type="compositionally biased region" description="Basic and acidic residues" evidence="1">
    <location>
        <begin position="32"/>
        <end position="41"/>
    </location>
</feature>
<protein>
    <submittedName>
        <fullName evidence="3">Uncharacterized protein</fullName>
    </submittedName>
</protein>
<dbReference type="EMBL" id="JABXJJ020000010">
    <property type="protein sequence ID" value="MDI5969582.1"/>
    <property type="molecule type" value="Genomic_DNA"/>
</dbReference>
<dbReference type="Proteomes" id="UP001156398">
    <property type="component" value="Unassembled WGS sequence"/>
</dbReference>
<dbReference type="AlphaFoldDB" id="A0AA90K8L2"/>
<name>A0AA90K8L2_9ACTN</name>
<dbReference type="RefSeq" id="WP_271314489.1">
    <property type="nucleotide sequence ID" value="NZ_JAAGKO020000094.1"/>
</dbReference>
<evidence type="ECO:0000256" key="1">
    <source>
        <dbReference type="SAM" id="MobiDB-lite"/>
    </source>
</evidence>
<dbReference type="EMBL" id="JAAGKO020000094">
    <property type="protein sequence ID" value="MDI5967501.1"/>
    <property type="molecule type" value="Genomic_DNA"/>
</dbReference>